<dbReference type="AlphaFoldDB" id="A0AAV3XN97"/>
<dbReference type="Gene3D" id="3.40.50.2300">
    <property type="match status" value="2"/>
</dbReference>
<name>A0AAV3XN97_9CYAN</name>
<reference evidence="1" key="1">
    <citation type="submission" date="2019-10" db="EMBL/GenBank/DDBJ databases">
        <title>Draft genome sequece of Microseira wollei NIES-4236.</title>
        <authorList>
            <person name="Yamaguchi H."/>
            <person name="Suzuki S."/>
            <person name="Kawachi M."/>
        </authorList>
    </citation>
    <scope>NUCLEOTIDE SEQUENCE</scope>
    <source>
        <strain evidence="1">NIES-4236</strain>
    </source>
</reference>
<dbReference type="SUPFAM" id="SSF53822">
    <property type="entry name" value="Periplasmic binding protein-like I"/>
    <property type="match status" value="1"/>
</dbReference>
<dbReference type="EMBL" id="BLAY01000278">
    <property type="protein sequence ID" value="GET43999.1"/>
    <property type="molecule type" value="Genomic_DNA"/>
</dbReference>
<comment type="caution">
    <text evidence="1">The sequence shown here is derived from an EMBL/GenBank/DDBJ whole genome shotgun (WGS) entry which is preliminary data.</text>
</comment>
<protein>
    <recommendedName>
        <fullName evidence="3">Leucine-binding protein domain-containing protein</fullName>
    </recommendedName>
</protein>
<gene>
    <name evidence="1" type="ORF">MiSe_88250</name>
</gene>
<evidence type="ECO:0000313" key="2">
    <source>
        <dbReference type="Proteomes" id="UP001050975"/>
    </source>
</evidence>
<dbReference type="InterPro" id="IPR028082">
    <property type="entry name" value="Peripla_BP_I"/>
</dbReference>
<proteinExistence type="predicted"/>
<accession>A0AAV3XN97</accession>
<sequence>MSIGKRDIEGLQLVIPWFPVNLDGQMISDYAREAKETWGGQINWVTASSYDATRAFLAAISQAEKTYRRVDRKSVLESLPKVVLEKEFTSGEKLEFQNGERQGGKPVFVEVVQKEKLPKILQCSFEVCFKPFEVKKPNTKH</sequence>
<dbReference type="Proteomes" id="UP001050975">
    <property type="component" value="Unassembled WGS sequence"/>
</dbReference>
<organism evidence="1 2">
    <name type="scientific">Microseira wollei NIES-4236</name>
    <dbReference type="NCBI Taxonomy" id="2530354"/>
    <lineage>
        <taxon>Bacteria</taxon>
        <taxon>Bacillati</taxon>
        <taxon>Cyanobacteriota</taxon>
        <taxon>Cyanophyceae</taxon>
        <taxon>Oscillatoriophycideae</taxon>
        <taxon>Aerosakkonematales</taxon>
        <taxon>Aerosakkonemataceae</taxon>
        <taxon>Microseira</taxon>
    </lineage>
</organism>
<evidence type="ECO:0000313" key="1">
    <source>
        <dbReference type="EMBL" id="GET43999.1"/>
    </source>
</evidence>
<keyword evidence="2" id="KW-1185">Reference proteome</keyword>
<evidence type="ECO:0008006" key="3">
    <source>
        <dbReference type="Google" id="ProtNLM"/>
    </source>
</evidence>